<protein>
    <submittedName>
        <fullName evidence="8">DUF1049 domain-containing protein</fullName>
    </submittedName>
</protein>
<evidence type="ECO:0000313" key="9">
    <source>
        <dbReference type="Proteomes" id="UP000444174"/>
    </source>
</evidence>
<keyword evidence="2 6" id="KW-0812">Transmembrane</keyword>
<keyword evidence="3 6" id="KW-1133">Transmembrane helix</keyword>
<keyword evidence="1" id="KW-1003">Cell membrane</keyword>
<evidence type="ECO:0000256" key="1">
    <source>
        <dbReference type="ARBA" id="ARBA00022475"/>
    </source>
</evidence>
<dbReference type="Pfam" id="PF06305">
    <property type="entry name" value="LapA_dom"/>
    <property type="match status" value="1"/>
</dbReference>
<evidence type="ECO:0000256" key="3">
    <source>
        <dbReference type="ARBA" id="ARBA00022989"/>
    </source>
</evidence>
<dbReference type="Proteomes" id="UP000444174">
    <property type="component" value="Unassembled WGS sequence"/>
</dbReference>
<evidence type="ECO:0000256" key="4">
    <source>
        <dbReference type="ARBA" id="ARBA00023136"/>
    </source>
</evidence>
<feature type="coiled-coil region" evidence="5">
    <location>
        <begin position="80"/>
        <end position="107"/>
    </location>
</feature>
<feature type="transmembrane region" description="Helical" evidence="6">
    <location>
        <begin position="46"/>
        <end position="68"/>
    </location>
</feature>
<keyword evidence="5" id="KW-0175">Coiled coil</keyword>
<name>A0A843YGQ2_9RHOB</name>
<keyword evidence="9" id="KW-1185">Reference proteome</keyword>
<gene>
    <name evidence="8" type="ORF">GFB49_11080</name>
</gene>
<reference evidence="8 9" key="1">
    <citation type="submission" date="2019-10" db="EMBL/GenBank/DDBJ databases">
        <title>Epibacterium sp. nov., isolated from seawater.</title>
        <authorList>
            <person name="Zhang X."/>
            <person name="Li N."/>
        </authorList>
    </citation>
    <scope>NUCLEOTIDE SEQUENCE [LARGE SCALE GENOMIC DNA]</scope>
    <source>
        <strain evidence="8 9">SM1979</strain>
    </source>
</reference>
<evidence type="ECO:0000259" key="7">
    <source>
        <dbReference type="Pfam" id="PF06305"/>
    </source>
</evidence>
<evidence type="ECO:0000256" key="5">
    <source>
        <dbReference type="SAM" id="Coils"/>
    </source>
</evidence>
<dbReference type="EMBL" id="WIBF01000006">
    <property type="protein sequence ID" value="MQQ08998.1"/>
    <property type="molecule type" value="Genomic_DNA"/>
</dbReference>
<evidence type="ECO:0000313" key="8">
    <source>
        <dbReference type="EMBL" id="MQQ08998.1"/>
    </source>
</evidence>
<accession>A0A843YGQ2</accession>
<evidence type="ECO:0000256" key="6">
    <source>
        <dbReference type="SAM" id="Phobius"/>
    </source>
</evidence>
<proteinExistence type="predicted"/>
<feature type="domain" description="Lipopolysaccharide assembly protein A" evidence="7">
    <location>
        <begin position="46"/>
        <end position="95"/>
    </location>
</feature>
<dbReference type="GO" id="GO:0005886">
    <property type="term" value="C:plasma membrane"/>
    <property type="evidence" value="ECO:0007669"/>
    <property type="project" value="InterPro"/>
</dbReference>
<comment type="caution">
    <text evidence="8">The sequence shown here is derived from an EMBL/GenBank/DDBJ whole genome shotgun (WGS) entry which is preliminary data.</text>
</comment>
<sequence length="116" mass="12688">MRYIRYAVLGTLALVLASIALANRAFVDLKLMPDALAELVGFNLGISLPLFAVVLAGVGAGLLVGFFAEYLREGKHRREAGAQKREVRKLSREVNKLKKQKHEGKDEVLALLEDAG</sequence>
<dbReference type="AlphaFoldDB" id="A0A843YGQ2"/>
<keyword evidence="4 6" id="KW-0472">Membrane</keyword>
<dbReference type="InterPro" id="IPR010445">
    <property type="entry name" value="LapA_dom"/>
</dbReference>
<dbReference type="RefSeq" id="WP_153215947.1">
    <property type="nucleotide sequence ID" value="NZ_WIBF01000006.1"/>
</dbReference>
<organism evidence="8 9">
    <name type="scientific">Tritonibacter litoralis</name>
    <dbReference type="NCBI Taxonomy" id="2662264"/>
    <lineage>
        <taxon>Bacteria</taxon>
        <taxon>Pseudomonadati</taxon>
        <taxon>Pseudomonadota</taxon>
        <taxon>Alphaproteobacteria</taxon>
        <taxon>Rhodobacterales</taxon>
        <taxon>Paracoccaceae</taxon>
        <taxon>Tritonibacter</taxon>
    </lineage>
</organism>
<evidence type="ECO:0000256" key="2">
    <source>
        <dbReference type="ARBA" id="ARBA00022692"/>
    </source>
</evidence>